<dbReference type="Pfam" id="PF02771">
    <property type="entry name" value="Acyl-CoA_dh_N"/>
    <property type="match status" value="1"/>
</dbReference>
<evidence type="ECO:0000259" key="8">
    <source>
        <dbReference type="Pfam" id="PF02770"/>
    </source>
</evidence>
<comment type="cofactor">
    <cofactor evidence="1 6">
        <name>FAD</name>
        <dbReference type="ChEBI" id="CHEBI:57692"/>
    </cofactor>
</comment>
<organism evidence="10 11">
    <name type="scientific">Actinomadura chibensis</name>
    <dbReference type="NCBI Taxonomy" id="392828"/>
    <lineage>
        <taxon>Bacteria</taxon>
        <taxon>Bacillati</taxon>
        <taxon>Actinomycetota</taxon>
        <taxon>Actinomycetes</taxon>
        <taxon>Streptosporangiales</taxon>
        <taxon>Thermomonosporaceae</taxon>
        <taxon>Actinomadura</taxon>
    </lineage>
</organism>
<proteinExistence type="inferred from homology"/>
<dbReference type="Proteomes" id="UP000323380">
    <property type="component" value="Unassembled WGS sequence"/>
</dbReference>
<evidence type="ECO:0000313" key="11">
    <source>
        <dbReference type="Proteomes" id="UP000323380"/>
    </source>
</evidence>
<dbReference type="Gene3D" id="1.10.540.10">
    <property type="entry name" value="Acyl-CoA dehydrogenase/oxidase, N-terminal domain"/>
    <property type="match status" value="1"/>
</dbReference>
<dbReference type="RefSeq" id="WP_067898365.1">
    <property type="nucleotide sequence ID" value="NZ_VSFG01000003.1"/>
</dbReference>
<dbReference type="InterPro" id="IPR046373">
    <property type="entry name" value="Acyl-CoA_Oxase/DH_mid-dom_sf"/>
</dbReference>
<evidence type="ECO:0000256" key="3">
    <source>
        <dbReference type="ARBA" id="ARBA00022630"/>
    </source>
</evidence>
<evidence type="ECO:0000259" key="7">
    <source>
        <dbReference type="Pfam" id="PF00441"/>
    </source>
</evidence>
<reference evidence="10 11" key="1">
    <citation type="submission" date="2019-08" db="EMBL/GenBank/DDBJ databases">
        <title>Actinomadura sp. nov. CYP1-5 isolated from mountain soil.</title>
        <authorList>
            <person name="Songsumanus A."/>
            <person name="Kuncharoen N."/>
            <person name="Kudo T."/>
            <person name="Yuki M."/>
            <person name="Igarashi Y."/>
            <person name="Tanasupawat S."/>
        </authorList>
    </citation>
    <scope>NUCLEOTIDE SEQUENCE [LARGE SCALE GENOMIC DNA]</scope>
    <source>
        <strain evidence="10 11">JCM 14158</strain>
    </source>
</reference>
<dbReference type="Pfam" id="PF02770">
    <property type="entry name" value="Acyl-CoA_dh_M"/>
    <property type="match status" value="1"/>
</dbReference>
<evidence type="ECO:0000256" key="5">
    <source>
        <dbReference type="ARBA" id="ARBA00023002"/>
    </source>
</evidence>
<sequence length="381" mass="40428">MDFGLSADQRRLYDGTLADVTRHLPGTRRRESSADHFAPDEWAAAGRLGLTGLCLPAEHGGRGLGALDTALALEAFGRGCADTGLVFAVAAHLLACAVPVRDFARDPVRDGLLDGLARGDLIAANAMTEEGAGSDVGRLATTAERDGDDYVLHGVKSFASNAPAADVFVTYAVTDPSAGFLGISAFAVPRELSGVVVGPPLRKMGLHGCPAGRVEFVRCRVPERYRLGEEGDGSAIFQHSMGWERACLFAAYVGLMDRQLRDCVRHARERRQFGHGIGEFQAVSHRLATMTQRLEGCRLLLYRACWLLDQGQDATTAAAVAKVSVSEASVANSLDAVQIFGGSGYLSPAGIEQQLRDSVPSTIFSGTSEIQREIIAKGAGL</sequence>
<dbReference type="InterPro" id="IPR037069">
    <property type="entry name" value="AcylCoA_DH/ox_N_sf"/>
</dbReference>
<evidence type="ECO:0000256" key="4">
    <source>
        <dbReference type="ARBA" id="ARBA00022827"/>
    </source>
</evidence>
<dbReference type="Gene3D" id="2.40.110.10">
    <property type="entry name" value="Butyryl-CoA Dehydrogenase, subunit A, domain 2"/>
    <property type="match status" value="1"/>
</dbReference>
<dbReference type="GO" id="GO:0003995">
    <property type="term" value="F:acyl-CoA dehydrogenase activity"/>
    <property type="evidence" value="ECO:0007669"/>
    <property type="project" value="TreeGrafter"/>
</dbReference>
<dbReference type="InterPro" id="IPR036250">
    <property type="entry name" value="AcylCo_DH-like_C"/>
</dbReference>
<name>A0A5D0NN32_9ACTN</name>
<dbReference type="EMBL" id="VSFG01000003">
    <property type="protein sequence ID" value="TYB45411.1"/>
    <property type="molecule type" value="Genomic_DNA"/>
</dbReference>
<evidence type="ECO:0000256" key="6">
    <source>
        <dbReference type="RuleBase" id="RU362125"/>
    </source>
</evidence>
<keyword evidence="3 6" id="KW-0285">Flavoprotein</keyword>
<dbReference type="GO" id="GO:0050660">
    <property type="term" value="F:flavin adenine dinucleotide binding"/>
    <property type="evidence" value="ECO:0007669"/>
    <property type="project" value="InterPro"/>
</dbReference>
<protein>
    <submittedName>
        <fullName evidence="10">Acyl-CoA dehydrogenase</fullName>
    </submittedName>
</protein>
<comment type="similarity">
    <text evidence="2 6">Belongs to the acyl-CoA dehydrogenase family.</text>
</comment>
<dbReference type="STRING" id="1220554.GCA_001552135_05754"/>
<gene>
    <name evidence="10" type="ORF">FXF69_18405</name>
</gene>
<dbReference type="Gene3D" id="1.20.140.10">
    <property type="entry name" value="Butyryl-CoA Dehydrogenase, subunit A, domain 3"/>
    <property type="match status" value="1"/>
</dbReference>
<dbReference type="InterPro" id="IPR009100">
    <property type="entry name" value="AcylCoA_DH/oxidase_NM_dom_sf"/>
</dbReference>
<dbReference type="PANTHER" id="PTHR43884:SF12">
    <property type="entry name" value="ISOVALERYL-COA DEHYDROGENASE, MITOCHONDRIAL-RELATED"/>
    <property type="match status" value="1"/>
</dbReference>
<keyword evidence="11" id="KW-1185">Reference proteome</keyword>
<feature type="domain" description="Acyl-CoA oxidase/dehydrogenase middle" evidence="8">
    <location>
        <begin position="125"/>
        <end position="218"/>
    </location>
</feature>
<dbReference type="PANTHER" id="PTHR43884">
    <property type="entry name" value="ACYL-COA DEHYDROGENASE"/>
    <property type="match status" value="1"/>
</dbReference>
<comment type="caution">
    <text evidence="10">The sequence shown here is derived from an EMBL/GenBank/DDBJ whole genome shotgun (WGS) entry which is preliminary data.</text>
</comment>
<keyword evidence="5 6" id="KW-0560">Oxidoreductase</keyword>
<dbReference type="SUPFAM" id="SSF47203">
    <property type="entry name" value="Acyl-CoA dehydrogenase C-terminal domain-like"/>
    <property type="match status" value="1"/>
</dbReference>
<accession>A0A5D0NN32</accession>
<dbReference type="InterPro" id="IPR006091">
    <property type="entry name" value="Acyl-CoA_Oxase/DH_mid-dom"/>
</dbReference>
<evidence type="ECO:0000256" key="2">
    <source>
        <dbReference type="ARBA" id="ARBA00009347"/>
    </source>
</evidence>
<evidence type="ECO:0000259" key="9">
    <source>
        <dbReference type="Pfam" id="PF02771"/>
    </source>
</evidence>
<dbReference type="InterPro" id="IPR013786">
    <property type="entry name" value="AcylCoA_DH/ox_N"/>
</dbReference>
<evidence type="ECO:0000256" key="1">
    <source>
        <dbReference type="ARBA" id="ARBA00001974"/>
    </source>
</evidence>
<dbReference type="AlphaFoldDB" id="A0A5D0NN32"/>
<dbReference type="SUPFAM" id="SSF56645">
    <property type="entry name" value="Acyl-CoA dehydrogenase NM domain-like"/>
    <property type="match status" value="1"/>
</dbReference>
<dbReference type="InterPro" id="IPR009075">
    <property type="entry name" value="AcylCo_DH/oxidase_C"/>
</dbReference>
<feature type="domain" description="Acyl-CoA dehydrogenase/oxidase C-terminal" evidence="7">
    <location>
        <begin position="231"/>
        <end position="378"/>
    </location>
</feature>
<dbReference type="FunFam" id="2.40.110.10:FF:000002">
    <property type="entry name" value="Acyl-CoA dehydrogenase fadE12"/>
    <property type="match status" value="1"/>
</dbReference>
<evidence type="ECO:0000313" key="10">
    <source>
        <dbReference type="EMBL" id="TYB45411.1"/>
    </source>
</evidence>
<dbReference type="FunFam" id="1.20.140.10:FF:000001">
    <property type="entry name" value="Acyl-CoA dehydrogenase"/>
    <property type="match status" value="1"/>
</dbReference>
<feature type="domain" description="Acyl-CoA dehydrogenase/oxidase N-terminal" evidence="9">
    <location>
        <begin position="9"/>
        <end position="120"/>
    </location>
</feature>
<keyword evidence="4 6" id="KW-0274">FAD</keyword>
<dbReference type="Pfam" id="PF00441">
    <property type="entry name" value="Acyl-CoA_dh_1"/>
    <property type="match status" value="1"/>
</dbReference>